<feature type="transmembrane region" description="Helical" evidence="1">
    <location>
        <begin position="17"/>
        <end position="35"/>
    </location>
</feature>
<organism evidence="2 3">
    <name type="scientific">Leptospira interrogans serovar Manilae</name>
    <dbReference type="NCBI Taxonomy" id="214675"/>
    <lineage>
        <taxon>Bacteria</taxon>
        <taxon>Pseudomonadati</taxon>
        <taxon>Spirochaetota</taxon>
        <taxon>Spirochaetia</taxon>
        <taxon>Leptospirales</taxon>
        <taxon>Leptospiraceae</taxon>
        <taxon>Leptospira</taxon>
    </lineage>
</organism>
<feature type="transmembrane region" description="Helical" evidence="1">
    <location>
        <begin position="59"/>
        <end position="78"/>
    </location>
</feature>
<keyword evidence="1" id="KW-0472">Membrane</keyword>
<dbReference type="GO" id="GO:0016020">
    <property type="term" value="C:membrane"/>
    <property type="evidence" value="ECO:0007669"/>
    <property type="project" value="InterPro"/>
</dbReference>
<protein>
    <submittedName>
        <fullName evidence="2">Poly-gamma-glutamate biosynthesis protein PgsC</fullName>
    </submittedName>
</protein>
<dbReference type="NCBIfam" id="TIGR04011">
    <property type="entry name" value="poly_gGlu_PgsC"/>
    <property type="match status" value="1"/>
</dbReference>
<name>A0AAQ1SMB9_LEPIR</name>
<keyword evidence="1" id="KW-1133">Transmembrane helix</keyword>
<proteinExistence type="predicted"/>
<dbReference type="InterPro" id="IPR008338">
    <property type="entry name" value="Capsule_biosynth_CapC"/>
</dbReference>
<sequence>MVGEVSGRSKRDRGERLEILTLSIGVGVLFGFFLWEKTGLQPGGWVVPGYIAFFLSDPWLLVVLVLSSVLTLYIYRISEFWFLSFGQRKIVFILVLSILISECVHFITELFLESKSDFESKTIGYIVPGLIALSAERQGVPKTLSAIFICSVLVRLFLIFLFGEVVSVL</sequence>
<dbReference type="Pfam" id="PF14102">
    <property type="entry name" value="Caps_synth_CapC"/>
    <property type="match status" value="1"/>
</dbReference>
<keyword evidence="1" id="KW-0812">Transmembrane</keyword>
<dbReference type="AlphaFoldDB" id="A0AAQ1SMB9"/>
<evidence type="ECO:0000313" key="3">
    <source>
        <dbReference type="Proteomes" id="UP000234460"/>
    </source>
</evidence>
<dbReference type="GO" id="GO:0045227">
    <property type="term" value="P:capsule polysaccharide biosynthetic process"/>
    <property type="evidence" value="ECO:0007669"/>
    <property type="project" value="InterPro"/>
</dbReference>
<accession>A0AAQ1SMB9</accession>
<dbReference type="PRINTS" id="PR01759">
    <property type="entry name" value="CAPSULEPROTC"/>
</dbReference>
<dbReference type="Proteomes" id="UP000234460">
    <property type="component" value="Chromosome LMANV2"/>
</dbReference>
<gene>
    <name evidence="2" type="primary">pgsC</name>
    <name evidence="2" type="ORF">LMANV2_150025</name>
</gene>
<dbReference type="EMBL" id="OEJX01000007">
    <property type="protein sequence ID" value="SOR60173.1"/>
    <property type="molecule type" value="Genomic_DNA"/>
</dbReference>
<feature type="transmembrane region" description="Helical" evidence="1">
    <location>
        <begin position="90"/>
        <end position="108"/>
    </location>
</feature>
<reference evidence="2 3" key="1">
    <citation type="submission" date="2017-11" db="EMBL/GenBank/DDBJ databases">
        <authorList>
            <person name="Lechat P."/>
        </authorList>
    </citation>
    <scope>NUCLEOTIDE SEQUENCE [LARGE SCALE GENOMIC DNA]</scope>
    <source>
        <strain evidence="2">L495</strain>
    </source>
</reference>
<evidence type="ECO:0000313" key="2">
    <source>
        <dbReference type="EMBL" id="SOR60173.1"/>
    </source>
</evidence>
<feature type="transmembrane region" description="Helical" evidence="1">
    <location>
        <begin position="143"/>
        <end position="163"/>
    </location>
</feature>
<evidence type="ECO:0000256" key="1">
    <source>
        <dbReference type="SAM" id="Phobius"/>
    </source>
</evidence>
<comment type="caution">
    <text evidence="2">The sequence shown here is derived from an EMBL/GenBank/DDBJ whole genome shotgun (WGS) entry which is preliminary data.</text>
</comment>